<reference evidence="3 4" key="1">
    <citation type="journal article" date="2016" name="Nat. Commun.">
        <title>Thousands of microbial genomes shed light on interconnected biogeochemical processes in an aquifer system.</title>
        <authorList>
            <person name="Anantharaman K."/>
            <person name="Brown C.T."/>
            <person name="Hug L.A."/>
            <person name="Sharon I."/>
            <person name="Castelle C.J."/>
            <person name="Probst A.J."/>
            <person name="Thomas B.C."/>
            <person name="Singh A."/>
            <person name="Wilkins M.J."/>
            <person name="Karaoz U."/>
            <person name="Brodie E.L."/>
            <person name="Williams K.H."/>
            <person name="Hubbard S.S."/>
            <person name="Banfield J.F."/>
        </authorList>
    </citation>
    <scope>NUCLEOTIDE SEQUENCE [LARGE SCALE GENOMIC DNA]</scope>
</reference>
<dbReference type="SUPFAM" id="SSF54106">
    <property type="entry name" value="LysM domain"/>
    <property type="match status" value="2"/>
</dbReference>
<dbReference type="Gene3D" id="3.10.350.10">
    <property type="entry name" value="LysM domain"/>
    <property type="match status" value="2"/>
</dbReference>
<dbReference type="InterPro" id="IPR011055">
    <property type="entry name" value="Dup_hybrid_motif"/>
</dbReference>
<feature type="domain" description="LysM" evidence="2">
    <location>
        <begin position="275"/>
        <end position="319"/>
    </location>
</feature>
<dbReference type="Pfam" id="PF01551">
    <property type="entry name" value="Peptidase_M23"/>
    <property type="match status" value="1"/>
</dbReference>
<dbReference type="GO" id="GO:0004222">
    <property type="term" value="F:metalloendopeptidase activity"/>
    <property type="evidence" value="ECO:0007669"/>
    <property type="project" value="TreeGrafter"/>
</dbReference>
<keyword evidence="1" id="KW-0472">Membrane</keyword>
<dbReference type="Pfam" id="PF01476">
    <property type="entry name" value="LysM"/>
    <property type="match status" value="2"/>
</dbReference>
<name>A0A1F5TP20_9BACT</name>
<dbReference type="InterPro" id="IPR036779">
    <property type="entry name" value="LysM_dom_sf"/>
</dbReference>
<proteinExistence type="predicted"/>
<dbReference type="SUPFAM" id="SSF51261">
    <property type="entry name" value="Duplicated hybrid motif"/>
    <property type="match status" value="1"/>
</dbReference>
<evidence type="ECO:0000313" key="3">
    <source>
        <dbReference type="EMBL" id="OGF40666.1"/>
    </source>
</evidence>
<feature type="transmembrane region" description="Helical" evidence="1">
    <location>
        <begin position="103"/>
        <end position="122"/>
    </location>
</feature>
<gene>
    <name evidence="3" type="ORF">A2531_03335</name>
</gene>
<dbReference type="AlphaFoldDB" id="A0A1F5TP20"/>
<dbReference type="InterPro" id="IPR050570">
    <property type="entry name" value="Cell_wall_metabolism_enzyme"/>
</dbReference>
<evidence type="ECO:0000256" key="1">
    <source>
        <dbReference type="SAM" id="Phobius"/>
    </source>
</evidence>
<keyword evidence="1" id="KW-0812">Transmembrane</keyword>
<dbReference type="CDD" id="cd12797">
    <property type="entry name" value="M23_peptidase"/>
    <property type="match status" value="1"/>
</dbReference>
<feature type="transmembrane region" description="Helical" evidence="1">
    <location>
        <begin position="64"/>
        <end position="82"/>
    </location>
</feature>
<accession>A0A1F5TP20</accession>
<dbReference type="Proteomes" id="UP000177579">
    <property type="component" value="Unassembled WGS sequence"/>
</dbReference>
<dbReference type="Gene3D" id="2.70.70.10">
    <property type="entry name" value="Glucose Permease (Domain IIA)"/>
    <property type="match status" value="1"/>
</dbReference>
<dbReference type="PROSITE" id="PS51782">
    <property type="entry name" value="LYSM"/>
    <property type="match status" value="2"/>
</dbReference>
<protein>
    <recommendedName>
        <fullName evidence="2">LysM domain-containing protein</fullName>
    </recommendedName>
</protein>
<keyword evidence="1" id="KW-1133">Transmembrane helix</keyword>
<organism evidence="3 4">
    <name type="scientific">Candidatus Falkowbacteria bacterium RIFOXYD2_FULL_34_120</name>
    <dbReference type="NCBI Taxonomy" id="1798007"/>
    <lineage>
        <taxon>Bacteria</taxon>
        <taxon>Candidatus Falkowiibacteriota</taxon>
    </lineage>
</organism>
<dbReference type="SMART" id="SM00257">
    <property type="entry name" value="LysM"/>
    <property type="match status" value="2"/>
</dbReference>
<dbReference type="InterPro" id="IPR018392">
    <property type="entry name" value="LysM"/>
</dbReference>
<evidence type="ECO:0000313" key="4">
    <source>
        <dbReference type="Proteomes" id="UP000177579"/>
    </source>
</evidence>
<sequence length="473" mass="53416">MKNNSYYQLNKKSKKFNNKKIQRTISHFFIIFALFVVRAILIIKNLLHISFIFLFKPIKIFGKFVFYSIIVKIYSWYLSFLRKMGWQQKFKSNLFSFIINQKLIHIFMLIISVFLIFINLTLKTQAEEKFYGHNKIILAELIKSDFSVSEDDEQLIIETFDREATISDIQKSYLDNLDAFRPSSGMLLDKEEEIEAPTIAQDGTAIIKPDIAQTRVSKQPRESIIEYIVKAGDSISTIAQEFEISASTILWENNLSAYSIIRPGDKLSILPFSGLQHSVVSGENIDSISKKYSIDADKILAANDLTSDSKLKIGQKLLVPGGKKPYIAPRVTSTYTGISAIKDLIKSPDAKPAPGNKMNWPTEGTRITQYYSWKHYGLDIANKTGTPIYAADAGVIEKAGWGTGYGNQILIDHGGGKKTRYAHLSKFYVKEGQEVGKGETIAAMGSTGWSTGPHLHFEVIINNQKYNPLNYIK</sequence>
<dbReference type="PANTHER" id="PTHR21666">
    <property type="entry name" value="PEPTIDASE-RELATED"/>
    <property type="match status" value="1"/>
</dbReference>
<feature type="domain" description="LysM" evidence="2">
    <location>
        <begin position="225"/>
        <end position="269"/>
    </location>
</feature>
<evidence type="ECO:0000259" key="2">
    <source>
        <dbReference type="PROSITE" id="PS51782"/>
    </source>
</evidence>
<feature type="transmembrane region" description="Helical" evidence="1">
    <location>
        <begin position="21"/>
        <end position="44"/>
    </location>
</feature>
<dbReference type="InterPro" id="IPR016047">
    <property type="entry name" value="M23ase_b-sheet_dom"/>
</dbReference>
<dbReference type="PANTHER" id="PTHR21666:SF286">
    <property type="entry name" value="LIPOPROTEIN NLPD"/>
    <property type="match status" value="1"/>
</dbReference>
<dbReference type="EMBL" id="MFGO01000024">
    <property type="protein sequence ID" value="OGF40666.1"/>
    <property type="molecule type" value="Genomic_DNA"/>
</dbReference>
<comment type="caution">
    <text evidence="3">The sequence shown here is derived from an EMBL/GenBank/DDBJ whole genome shotgun (WGS) entry which is preliminary data.</text>
</comment>
<dbReference type="CDD" id="cd00118">
    <property type="entry name" value="LysM"/>
    <property type="match status" value="2"/>
</dbReference>